<dbReference type="Gene3D" id="3.40.50.1820">
    <property type="entry name" value="alpha/beta hydrolase"/>
    <property type="match status" value="1"/>
</dbReference>
<proteinExistence type="predicted"/>
<evidence type="ECO:0000259" key="2">
    <source>
        <dbReference type="Pfam" id="PF00561"/>
    </source>
</evidence>
<dbReference type="PANTHER" id="PTHR43798">
    <property type="entry name" value="MONOACYLGLYCEROL LIPASE"/>
    <property type="match status" value="1"/>
</dbReference>
<dbReference type="InterPro" id="IPR000073">
    <property type="entry name" value="AB_hydrolase_1"/>
</dbReference>
<dbReference type="InterPro" id="IPR050266">
    <property type="entry name" value="AB_hydrolase_sf"/>
</dbReference>
<dbReference type="InterPro" id="IPR000639">
    <property type="entry name" value="Epox_hydrolase-like"/>
</dbReference>
<evidence type="ECO:0000313" key="3">
    <source>
        <dbReference type="EMBL" id="MBP2364676.1"/>
    </source>
</evidence>
<dbReference type="PANTHER" id="PTHR43798:SF31">
    <property type="entry name" value="AB HYDROLASE SUPERFAMILY PROTEIN YCLE"/>
    <property type="match status" value="1"/>
</dbReference>
<feature type="domain" description="AB hydrolase-1" evidence="2">
    <location>
        <begin position="29"/>
        <end position="271"/>
    </location>
</feature>
<dbReference type="RefSeq" id="WP_210024708.1">
    <property type="nucleotide sequence ID" value="NZ_JAGINU010000001.1"/>
</dbReference>
<dbReference type="InterPro" id="IPR029058">
    <property type="entry name" value="AB_hydrolase_fold"/>
</dbReference>
<protein>
    <submittedName>
        <fullName evidence="3">Pimeloyl-ACP methyl ester carboxylesterase</fullName>
    </submittedName>
</protein>
<name>A0ABS4VLL7_9PSEU</name>
<dbReference type="Pfam" id="PF00561">
    <property type="entry name" value="Abhydrolase_1"/>
    <property type="match status" value="1"/>
</dbReference>
<organism evidence="3 4">
    <name type="scientific">Pseudonocardia parietis</name>
    <dbReference type="NCBI Taxonomy" id="570936"/>
    <lineage>
        <taxon>Bacteria</taxon>
        <taxon>Bacillati</taxon>
        <taxon>Actinomycetota</taxon>
        <taxon>Actinomycetes</taxon>
        <taxon>Pseudonocardiales</taxon>
        <taxon>Pseudonocardiaceae</taxon>
        <taxon>Pseudonocardia</taxon>
    </lineage>
</organism>
<dbReference type="EMBL" id="JAGINU010000001">
    <property type="protein sequence ID" value="MBP2364676.1"/>
    <property type="molecule type" value="Genomic_DNA"/>
</dbReference>
<keyword evidence="1" id="KW-0378">Hydrolase</keyword>
<dbReference type="Proteomes" id="UP001519295">
    <property type="component" value="Unassembled WGS sequence"/>
</dbReference>
<comment type="caution">
    <text evidence="3">The sequence shown here is derived from an EMBL/GenBank/DDBJ whole genome shotgun (WGS) entry which is preliminary data.</text>
</comment>
<dbReference type="SUPFAM" id="SSF53474">
    <property type="entry name" value="alpha/beta-Hydrolases"/>
    <property type="match status" value="1"/>
</dbReference>
<dbReference type="PRINTS" id="PR00412">
    <property type="entry name" value="EPOXHYDRLASE"/>
</dbReference>
<sequence>MPGGDDAGHHVIERPEGRLHVHTAGDAGPPVLLLSGAGLDNALLSWRHLIPDLARDHRVIAPDWPKQGRSRPWNGRATHEVLLRTITDVLDDLGVERAALVGLSQGGALSLAYAIEHPERVERLVALAPAGTLTFPPGVHQLLWLMAKVPLLSRTLPNLVFRNRATVAAFARRALFGSDVARIADFDEIVDLILAEARAGNASSSDWQNDSIGFRRMRLDLRPQLSQIRCPALFVQGDRDAGVPLARTAAAAALVPGARLEVLPGRGHWSNRESPDEVNALIRAFLTEG</sequence>
<dbReference type="PRINTS" id="PR00111">
    <property type="entry name" value="ABHYDROLASE"/>
</dbReference>
<evidence type="ECO:0000256" key="1">
    <source>
        <dbReference type="ARBA" id="ARBA00022801"/>
    </source>
</evidence>
<keyword evidence="4" id="KW-1185">Reference proteome</keyword>
<gene>
    <name evidence="3" type="ORF">JOF36_000372</name>
</gene>
<evidence type="ECO:0000313" key="4">
    <source>
        <dbReference type="Proteomes" id="UP001519295"/>
    </source>
</evidence>
<reference evidence="3 4" key="1">
    <citation type="submission" date="2021-03" db="EMBL/GenBank/DDBJ databases">
        <title>Sequencing the genomes of 1000 actinobacteria strains.</title>
        <authorList>
            <person name="Klenk H.-P."/>
        </authorList>
    </citation>
    <scope>NUCLEOTIDE SEQUENCE [LARGE SCALE GENOMIC DNA]</scope>
    <source>
        <strain evidence="3 4">DSM 45256</strain>
    </source>
</reference>
<accession>A0ABS4VLL7</accession>